<dbReference type="EMBL" id="JBHFAB010000012">
    <property type="protein sequence ID" value="MFC1418492.1"/>
    <property type="molecule type" value="Genomic_DNA"/>
</dbReference>
<keyword evidence="2" id="KW-1185">Reference proteome</keyword>
<sequence length="65" mass="6953">MSTALVPPNTGYPADYMQAECQVGYTDPEFVHGCPKCPAPGYRHPVLGWQARPCACPHHAEGGPS</sequence>
<evidence type="ECO:0000313" key="2">
    <source>
        <dbReference type="Proteomes" id="UP001592531"/>
    </source>
</evidence>
<evidence type="ECO:0000313" key="1">
    <source>
        <dbReference type="EMBL" id="MFC1418492.1"/>
    </source>
</evidence>
<comment type="caution">
    <text evidence="1">The sequence shown here is derived from an EMBL/GenBank/DDBJ whole genome shotgun (WGS) entry which is preliminary data.</text>
</comment>
<protein>
    <submittedName>
        <fullName evidence="1">Uncharacterized protein</fullName>
    </submittedName>
</protein>
<proteinExistence type="predicted"/>
<accession>A0ABV6VYC1</accession>
<organism evidence="1 2">
    <name type="scientific">Streptacidiphilus cavernicola</name>
    <dbReference type="NCBI Taxonomy" id="3342716"/>
    <lineage>
        <taxon>Bacteria</taxon>
        <taxon>Bacillati</taxon>
        <taxon>Actinomycetota</taxon>
        <taxon>Actinomycetes</taxon>
        <taxon>Kitasatosporales</taxon>
        <taxon>Streptomycetaceae</taxon>
        <taxon>Streptacidiphilus</taxon>
    </lineage>
</organism>
<dbReference type="Proteomes" id="UP001592531">
    <property type="component" value="Unassembled WGS sequence"/>
</dbReference>
<gene>
    <name evidence="1" type="ORF">ACEZDE_17890</name>
</gene>
<name>A0ABV6VYC1_9ACTN</name>
<reference evidence="1 2" key="1">
    <citation type="submission" date="2024-09" db="EMBL/GenBank/DDBJ databases">
        <authorList>
            <person name="Lee S.D."/>
        </authorList>
    </citation>
    <scope>NUCLEOTIDE SEQUENCE [LARGE SCALE GENOMIC DNA]</scope>
    <source>
        <strain evidence="1 2">N8-3</strain>
    </source>
</reference>
<dbReference type="RefSeq" id="WP_380537286.1">
    <property type="nucleotide sequence ID" value="NZ_JBHFAB010000012.1"/>
</dbReference>